<evidence type="ECO:0000256" key="3">
    <source>
        <dbReference type="PROSITE-ProRule" id="PRU00182"/>
    </source>
</evidence>
<dbReference type="EC" id="5.4.99.-" evidence="4"/>
<dbReference type="Pfam" id="PF00849">
    <property type="entry name" value="PseudoU_synth_2"/>
    <property type="match status" value="1"/>
</dbReference>
<keyword evidence="3" id="KW-0694">RNA-binding</keyword>
<evidence type="ECO:0000256" key="4">
    <source>
        <dbReference type="RuleBase" id="RU003887"/>
    </source>
</evidence>
<dbReference type="InterPro" id="IPR002942">
    <property type="entry name" value="S4_RNA-bd"/>
</dbReference>
<dbReference type="EMBL" id="MGDE01000110">
    <property type="protein sequence ID" value="OGL45933.1"/>
    <property type="molecule type" value="Genomic_DNA"/>
</dbReference>
<comment type="similarity">
    <text evidence="1 4">Belongs to the pseudouridine synthase RsuA family.</text>
</comment>
<dbReference type="InterPro" id="IPR042092">
    <property type="entry name" value="PsdUridine_s_RsuA/RluB/E/F_cat"/>
</dbReference>
<dbReference type="InterPro" id="IPR020094">
    <property type="entry name" value="TruA/RsuA/RluB/E/F_N"/>
</dbReference>
<dbReference type="Proteomes" id="UP000178797">
    <property type="component" value="Unassembled WGS sequence"/>
</dbReference>
<dbReference type="AlphaFoldDB" id="A0A1F7RWM0"/>
<protein>
    <recommendedName>
        <fullName evidence="4">Pseudouridine synthase</fullName>
        <ecNumber evidence="4">5.4.99.-</ecNumber>
    </recommendedName>
</protein>
<dbReference type="InterPro" id="IPR018496">
    <property type="entry name" value="PsdUridine_synth_RsuA/RluB_CS"/>
</dbReference>
<evidence type="ECO:0000259" key="5">
    <source>
        <dbReference type="SMART" id="SM00363"/>
    </source>
</evidence>
<evidence type="ECO:0000313" key="7">
    <source>
        <dbReference type="Proteomes" id="UP000178797"/>
    </source>
</evidence>
<dbReference type="InterPro" id="IPR036986">
    <property type="entry name" value="S4_RNA-bd_sf"/>
</dbReference>
<accession>A0A1F7RWM0</accession>
<evidence type="ECO:0000256" key="2">
    <source>
        <dbReference type="ARBA" id="ARBA00023235"/>
    </source>
</evidence>
<dbReference type="Gene3D" id="3.30.70.580">
    <property type="entry name" value="Pseudouridine synthase I, catalytic domain, N-terminal subdomain"/>
    <property type="match status" value="1"/>
</dbReference>
<dbReference type="NCBIfam" id="TIGR00093">
    <property type="entry name" value="pseudouridine synthase"/>
    <property type="match status" value="1"/>
</dbReference>
<keyword evidence="2 4" id="KW-0413">Isomerase</keyword>
<feature type="domain" description="RNA-binding S4" evidence="5">
    <location>
        <begin position="7"/>
        <end position="68"/>
    </location>
</feature>
<dbReference type="Gene3D" id="3.10.290.10">
    <property type="entry name" value="RNA-binding S4 domain"/>
    <property type="match status" value="1"/>
</dbReference>
<dbReference type="InterPro" id="IPR006145">
    <property type="entry name" value="PsdUridine_synth_RsuA/RluA"/>
</dbReference>
<evidence type="ECO:0000313" key="6">
    <source>
        <dbReference type="EMBL" id="OGL45933.1"/>
    </source>
</evidence>
<gene>
    <name evidence="6" type="ORF">A2W05_01115</name>
</gene>
<dbReference type="GO" id="GO:0000455">
    <property type="term" value="P:enzyme-directed rRNA pseudouridine synthesis"/>
    <property type="evidence" value="ECO:0007669"/>
    <property type="project" value="UniProtKB-ARBA"/>
</dbReference>
<comment type="caution">
    <text evidence="6">The sequence shown here is derived from an EMBL/GenBank/DDBJ whole genome shotgun (WGS) entry which is preliminary data.</text>
</comment>
<dbReference type="FunFam" id="3.10.290.10:FF:000003">
    <property type="entry name" value="Pseudouridine synthase"/>
    <property type="match status" value="1"/>
</dbReference>
<dbReference type="InterPro" id="IPR000748">
    <property type="entry name" value="PsdUridine_synth_RsuA/RluB/E/F"/>
</dbReference>
<dbReference type="PANTHER" id="PTHR47683:SF2">
    <property type="entry name" value="RNA-BINDING S4 DOMAIN-CONTAINING PROTEIN"/>
    <property type="match status" value="1"/>
</dbReference>
<reference evidence="6 7" key="1">
    <citation type="journal article" date="2016" name="Nat. Commun.">
        <title>Thousands of microbial genomes shed light on interconnected biogeochemical processes in an aquifer system.</title>
        <authorList>
            <person name="Anantharaman K."/>
            <person name="Brown C.T."/>
            <person name="Hug L.A."/>
            <person name="Sharon I."/>
            <person name="Castelle C.J."/>
            <person name="Probst A.J."/>
            <person name="Thomas B.C."/>
            <person name="Singh A."/>
            <person name="Wilkins M.J."/>
            <person name="Karaoz U."/>
            <person name="Brodie E.L."/>
            <person name="Williams K.H."/>
            <person name="Hubbard S.S."/>
            <person name="Banfield J.F."/>
        </authorList>
    </citation>
    <scope>NUCLEOTIDE SEQUENCE [LARGE SCALE GENOMIC DNA]</scope>
</reference>
<dbReference type="Gene3D" id="3.30.70.1560">
    <property type="entry name" value="Alpha-L RNA-binding motif"/>
    <property type="match status" value="1"/>
</dbReference>
<evidence type="ECO:0000256" key="1">
    <source>
        <dbReference type="ARBA" id="ARBA00008348"/>
    </source>
</evidence>
<organism evidence="6 7">
    <name type="scientific">Candidatus Schekmanbacteria bacterium RBG_16_38_10</name>
    <dbReference type="NCBI Taxonomy" id="1817879"/>
    <lineage>
        <taxon>Bacteria</taxon>
        <taxon>Candidatus Schekmaniibacteriota</taxon>
    </lineage>
</organism>
<dbReference type="InterPro" id="IPR050343">
    <property type="entry name" value="RsuA_PseudoU_synthase"/>
</dbReference>
<dbReference type="CDD" id="cd00165">
    <property type="entry name" value="S4"/>
    <property type="match status" value="1"/>
</dbReference>
<dbReference type="SUPFAM" id="SSF55120">
    <property type="entry name" value="Pseudouridine synthase"/>
    <property type="match status" value="1"/>
</dbReference>
<dbReference type="PANTHER" id="PTHR47683">
    <property type="entry name" value="PSEUDOURIDINE SYNTHASE FAMILY PROTEIN-RELATED"/>
    <property type="match status" value="1"/>
</dbReference>
<sequence>MKQKNLVRLQKVMSQMGISSRRQAEKMIVEGRIILNGKVVTELGTKMDPDSDHLKVDGKPVRIKENKIYMALNKPKGYLTTSFDERNRPTIYDLIKKKIKMWLFTVGRLDYNSEGLLLLTNDGQMSRYLTLPQNLVERVYEAKLQGLIKDEELKILNKAVKLDDGWISLPKTRLLTKTKGNSWVEIKLRSGKNREVRRIFERIGYNVLKLRRISFGPIRLGDLKPGELRSLTPYEISKLNLLCSNKTVEIRNRK</sequence>
<dbReference type="Pfam" id="PF01479">
    <property type="entry name" value="S4"/>
    <property type="match status" value="1"/>
</dbReference>
<proteinExistence type="inferred from homology"/>
<dbReference type="PROSITE" id="PS01149">
    <property type="entry name" value="PSI_RSU"/>
    <property type="match status" value="1"/>
</dbReference>
<dbReference type="SUPFAM" id="SSF55174">
    <property type="entry name" value="Alpha-L RNA-binding motif"/>
    <property type="match status" value="1"/>
</dbReference>
<dbReference type="InterPro" id="IPR020103">
    <property type="entry name" value="PsdUridine_synth_cat_dom_sf"/>
</dbReference>
<dbReference type="SMART" id="SM00363">
    <property type="entry name" value="S4"/>
    <property type="match status" value="1"/>
</dbReference>
<dbReference type="PROSITE" id="PS50889">
    <property type="entry name" value="S4"/>
    <property type="match status" value="1"/>
</dbReference>
<dbReference type="CDD" id="cd02870">
    <property type="entry name" value="PseudoU_synth_RsuA_like"/>
    <property type="match status" value="1"/>
</dbReference>
<dbReference type="GO" id="GO:0120159">
    <property type="term" value="F:rRNA pseudouridine synthase activity"/>
    <property type="evidence" value="ECO:0007669"/>
    <property type="project" value="UniProtKB-ARBA"/>
</dbReference>
<name>A0A1F7RWM0_9BACT</name>
<dbReference type="GO" id="GO:0003723">
    <property type="term" value="F:RNA binding"/>
    <property type="evidence" value="ECO:0007669"/>
    <property type="project" value="UniProtKB-KW"/>
</dbReference>